<reference evidence="5" key="1">
    <citation type="submission" date="2019-06" db="EMBL/GenBank/DDBJ databases">
        <authorList>
            <person name="Broberg M."/>
        </authorList>
    </citation>
    <scope>NUCLEOTIDE SEQUENCE [LARGE SCALE GENOMIC DNA]</scope>
</reference>
<keyword evidence="1" id="KW-0677">Repeat</keyword>
<dbReference type="Pfam" id="PF13637">
    <property type="entry name" value="Ank_4"/>
    <property type="match status" value="1"/>
</dbReference>
<dbReference type="Proteomes" id="UP000775872">
    <property type="component" value="Unassembled WGS sequence"/>
</dbReference>
<evidence type="ECO:0000256" key="1">
    <source>
        <dbReference type="ARBA" id="ARBA00022737"/>
    </source>
</evidence>
<reference evidence="4 5" key="2">
    <citation type="submission" date="2021-10" db="EMBL/GenBank/DDBJ databases">
        <authorList>
            <person name="Piombo E."/>
        </authorList>
    </citation>
    <scope>NUCLEOTIDE SEQUENCE [LARGE SCALE GENOMIC DNA]</scope>
</reference>
<organism evidence="4 5">
    <name type="scientific">Clonostachys solani</name>
    <dbReference type="NCBI Taxonomy" id="160281"/>
    <lineage>
        <taxon>Eukaryota</taxon>
        <taxon>Fungi</taxon>
        <taxon>Dikarya</taxon>
        <taxon>Ascomycota</taxon>
        <taxon>Pezizomycotina</taxon>
        <taxon>Sordariomycetes</taxon>
        <taxon>Hypocreomycetidae</taxon>
        <taxon>Hypocreales</taxon>
        <taxon>Bionectriaceae</taxon>
        <taxon>Clonostachys</taxon>
    </lineage>
</organism>
<comment type="caution">
    <text evidence="4">The sequence shown here is derived from an EMBL/GenBank/DDBJ whole genome shotgun (WGS) entry which is preliminary data.</text>
</comment>
<dbReference type="SMART" id="SM00248">
    <property type="entry name" value="ANK"/>
    <property type="match status" value="6"/>
</dbReference>
<keyword evidence="5" id="KW-1185">Reference proteome</keyword>
<dbReference type="OrthoDB" id="5145878at2759"/>
<dbReference type="SUPFAM" id="SSF48403">
    <property type="entry name" value="Ankyrin repeat"/>
    <property type="match status" value="1"/>
</dbReference>
<name>A0A9N9YXW2_9HYPO</name>
<dbReference type="Pfam" id="PF00023">
    <property type="entry name" value="Ank"/>
    <property type="match status" value="1"/>
</dbReference>
<dbReference type="InterPro" id="IPR002110">
    <property type="entry name" value="Ankyrin_rpt"/>
</dbReference>
<dbReference type="InterPro" id="IPR036770">
    <property type="entry name" value="Ankyrin_rpt-contain_sf"/>
</dbReference>
<dbReference type="Pfam" id="PF12796">
    <property type="entry name" value="Ank_2"/>
    <property type="match status" value="1"/>
</dbReference>
<feature type="repeat" description="ANK" evidence="3">
    <location>
        <begin position="273"/>
        <end position="294"/>
    </location>
</feature>
<dbReference type="PANTHER" id="PTHR24198">
    <property type="entry name" value="ANKYRIN REPEAT AND PROTEIN KINASE DOMAIN-CONTAINING PROTEIN"/>
    <property type="match status" value="1"/>
</dbReference>
<gene>
    <name evidence="4" type="ORF">CSOL1703_00010406</name>
</gene>
<dbReference type="AlphaFoldDB" id="A0A9N9YXW2"/>
<accession>A0A9N9YXW2</accession>
<dbReference type="PROSITE" id="PS50297">
    <property type="entry name" value="ANK_REP_REGION"/>
    <property type="match status" value="1"/>
</dbReference>
<evidence type="ECO:0000313" key="5">
    <source>
        <dbReference type="Proteomes" id="UP000775872"/>
    </source>
</evidence>
<dbReference type="EMBL" id="CABFOC020000007">
    <property type="protein sequence ID" value="CAH0044669.1"/>
    <property type="molecule type" value="Genomic_DNA"/>
</dbReference>
<evidence type="ECO:0000256" key="3">
    <source>
        <dbReference type="PROSITE-ProRule" id="PRU00023"/>
    </source>
</evidence>
<evidence type="ECO:0000313" key="4">
    <source>
        <dbReference type="EMBL" id="CAH0044669.1"/>
    </source>
</evidence>
<dbReference type="Gene3D" id="1.25.40.20">
    <property type="entry name" value="Ankyrin repeat-containing domain"/>
    <property type="match status" value="2"/>
</dbReference>
<dbReference type="PANTHER" id="PTHR24198:SF165">
    <property type="entry name" value="ANKYRIN REPEAT-CONTAINING PROTEIN-RELATED"/>
    <property type="match status" value="1"/>
</dbReference>
<evidence type="ECO:0000256" key="2">
    <source>
        <dbReference type="ARBA" id="ARBA00023043"/>
    </source>
</evidence>
<sequence length="435" mass="48479">MATFEALPQEIVIAIGEMCAWPASSEEPPPSKHLAALIRTGRWLYNLLNATLYRKNLKQGEPLDSCVLWAAENGRLDTIKMAVSFGADLNADGARDESDYIRDRKTKCFQSPLIRALRKRHENIVYYLLDMGVDSDPRPIRDWDDMTALDITTYYYLSDKIALALVRTGHRLLSLKWDVGFRELADRKIKVAQALLEACDDASLLNQGIRCGISMGNDDIATWGLQNPLADVSTRWGAGGETLLHFAIRHDSLRLVELMLTRPEVNVSALDNRGRTPLHTAASRGNYSIVRLLLAQPGIIAAGKSIDGETPLSLAISEGNLHCAWLLLERPEVNLEDLQKNGATLLHILCQNTFCQRDSTLDFVCYLIDHGCPLDAELDDGRIALDVAIGRRMTRIARLLRNYTIISGFGHGSSQTCRICRPIDQLRSDRTLGSK</sequence>
<dbReference type="PROSITE" id="PS50088">
    <property type="entry name" value="ANK_REPEAT"/>
    <property type="match status" value="1"/>
</dbReference>
<protein>
    <submittedName>
        <fullName evidence="4">Uncharacterized protein</fullName>
    </submittedName>
</protein>
<proteinExistence type="predicted"/>
<keyword evidence="2 3" id="KW-0040">ANK repeat</keyword>